<proteinExistence type="predicted"/>
<dbReference type="GO" id="GO:0010181">
    <property type="term" value="F:FMN binding"/>
    <property type="evidence" value="ECO:0007669"/>
    <property type="project" value="InterPro"/>
</dbReference>
<gene>
    <name evidence="2" type="ORF">APZ16_05870</name>
</gene>
<dbReference type="STRING" id="1776334.APZ16_05870"/>
<evidence type="ECO:0000259" key="1">
    <source>
        <dbReference type="PROSITE" id="PS50902"/>
    </source>
</evidence>
<dbReference type="PROSITE" id="PS50902">
    <property type="entry name" value="FLAVODOXIN_LIKE"/>
    <property type="match status" value="1"/>
</dbReference>
<accession>A0A147JX69</accession>
<dbReference type="InterPro" id="IPR008254">
    <property type="entry name" value="Flavodoxin/NO_synth"/>
</dbReference>
<organism evidence="2 3">
    <name type="scientific">Hadarchaeum yellowstonense</name>
    <dbReference type="NCBI Taxonomy" id="1776334"/>
    <lineage>
        <taxon>Archaea</taxon>
        <taxon>Methanobacteriati</taxon>
        <taxon>Candidatus Hadarchaeota</taxon>
        <taxon>Candidatus Hadarchaeia</taxon>
        <taxon>Candidatus Hadarchaeales</taxon>
        <taxon>Candidatus Hadarchaeaceae</taxon>
        <taxon>Candidatus Hadarchaeum</taxon>
    </lineage>
</organism>
<protein>
    <recommendedName>
        <fullName evidence="1">Flavodoxin-like domain-containing protein</fullName>
    </recommendedName>
</protein>
<dbReference type="Proteomes" id="UP000074294">
    <property type="component" value="Unassembled WGS sequence"/>
</dbReference>
<dbReference type="PANTHER" id="PTHR39201">
    <property type="entry name" value="EXPORTED PROTEIN-RELATED"/>
    <property type="match status" value="1"/>
</dbReference>
<comment type="caution">
    <text evidence="2">The sequence shown here is derived from an EMBL/GenBank/DDBJ whole genome shotgun (WGS) entry which is preliminary data.</text>
</comment>
<evidence type="ECO:0000313" key="2">
    <source>
        <dbReference type="EMBL" id="KUO41104.1"/>
    </source>
</evidence>
<dbReference type="PANTHER" id="PTHR39201:SF1">
    <property type="entry name" value="FLAVODOXIN-LIKE DOMAIN-CONTAINING PROTEIN"/>
    <property type="match status" value="1"/>
</dbReference>
<dbReference type="AlphaFoldDB" id="A0A147JX69"/>
<evidence type="ECO:0000313" key="3">
    <source>
        <dbReference type="Proteomes" id="UP000074294"/>
    </source>
</evidence>
<reference evidence="2 3" key="1">
    <citation type="journal article" date="2016" name="Nat. Microbiol.">
        <title>Genomic inference of the metabolism of cosmopolitan subsurface Archaea, Hadesarchaea.</title>
        <authorList>
            <person name="Baker B.J."/>
            <person name="Saw J.H."/>
            <person name="Lind A.E."/>
            <person name="Lazar C.S."/>
            <person name="Hinrichs K.-U."/>
            <person name="Teske A.P."/>
            <person name="Ettema T.J."/>
        </authorList>
    </citation>
    <scope>NUCLEOTIDE SEQUENCE [LARGE SCALE GENOMIC DNA]</scope>
</reference>
<dbReference type="EMBL" id="LQMQ01000028">
    <property type="protein sequence ID" value="KUO41104.1"/>
    <property type="molecule type" value="Genomic_DNA"/>
</dbReference>
<dbReference type="Pfam" id="PF12724">
    <property type="entry name" value="Flavodoxin_5"/>
    <property type="match status" value="1"/>
</dbReference>
<dbReference type="Gene3D" id="3.40.50.360">
    <property type="match status" value="1"/>
</dbReference>
<sequence>MKILVAYYSRTGTTRTVGEALAKELGADRDEIVDLKKRTGLRPIRFLIAGRDAMAKKLTDIRFERPAEEYDLVVIGTPVWAGKITPAVRTYLSSQRLEGKRVAFFCTNEFSHEGVFEEMKKMIPNSIFVGALGVPAKEVKSGAYVEKVKQFADNLRKQTAPNP</sequence>
<dbReference type="SUPFAM" id="SSF52218">
    <property type="entry name" value="Flavoproteins"/>
    <property type="match status" value="1"/>
</dbReference>
<dbReference type="InterPro" id="IPR029039">
    <property type="entry name" value="Flavoprotein-like_sf"/>
</dbReference>
<name>A0A147JX69_HADYE</name>
<dbReference type="InterPro" id="IPR026816">
    <property type="entry name" value="Flavodoxin_dom"/>
</dbReference>
<feature type="domain" description="Flavodoxin-like" evidence="1">
    <location>
        <begin position="3"/>
        <end position="156"/>
    </location>
</feature>